<evidence type="ECO:0000256" key="8">
    <source>
        <dbReference type="PIRSR" id="PIRSR602401-1"/>
    </source>
</evidence>
<dbReference type="PRINTS" id="PR00385">
    <property type="entry name" value="P450"/>
</dbReference>
<dbReference type="InterPro" id="IPR017972">
    <property type="entry name" value="Cyt_P450_CS"/>
</dbReference>
<evidence type="ECO:0008006" key="12">
    <source>
        <dbReference type="Google" id="ProtNLM"/>
    </source>
</evidence>
<evidence type="ECO:0000256" key="5">
    <source>
        <dbReference type="ARBA" id="ARBA00023002"/>
    </source>
</evidence>
<keyword evidence="6 8" id="KW-0408">Iron</keyword>
<reference evidence="10" key="1">
    <citation type="submission" date="2022-01" db="EMBL/GenBank/DDBJ databases">
        <authorList>
            <person name="King R."/>
        </authorList>
    </citation>
    <scope>NUCLEOTIDE SEQUENCE</scope>
</reference>
<dbReference type="Gene3D" id="1.10.630.10">
    <property type="entry name" value="Cytochrome P450"/>
    <property type="match status" value="1"/>
</dbReference>
<dbReference type="EMBL" id="OU898276">
    <property type="protein sequence ID" value="CAG9827264.1"/>
    <property type="molecule type" value="Genomic_DNA"/>
</dbReference>
<keyword evidence="5 9" id="KW-0560">Oxidoreductase</keyword>
<evidence type="ECO:0000256" key="4">
    <source>
        <dbReference type="ARBA" id="ARBA00022723"/>
    </source>
</evidence>
<keyword evidence="7 9" id="KW-0503">Monooxygenase</keyword>
<dbReference type="GO" id="GO:0005506">
    <property type="term" value="F:iron ion binding"/>
    <property type="evidence" value="ECO:0007669"/>
    <property type="project" value="InterPro"/>
</dbReference>
<evidence type="ECO:0000313" key="10">
    <source>
        <dbReference type="EMBL" id="CAG9827264.1"/>
    </source>
</evidence>
<dbReference type="InterPro" id="IPR002401">
    <property type="entry name" value="Cyt_P450_E_grp-I"/>
</dbReference>
<dbReference type="InterPro" id="IPR001128">
    <property type="entry name" value="Cyt_P450"/>
</dbReference>
<dbReference type="AlphaFoldDB" id="A0A9N9X6Y6"/>
<dbReference type="InterPro" id="IPR050196">
    <property type="entry name" value="Cytochrome_P450_Monoox"/>
</dbReference>
<dbReference type="Pfam" id="PF00067">
    <property type="entry name" value="p450"/>
    <property type="match status" value="1"/>
</dbReference>
<evidence type="ECO:0000256" key="3">
    <source>
        <dbReference type="ARBA" id="ARBA00022617"/>
    </source>
</evidence>
<evidence type="ECO:0000256" key="7">
    <source>
        <dbReference type="ARBA" id="ARBA00023033"/>
    </source>
</evidence>
<organism evidence="10 11">
    <name type="scientific">Diabrotica balteata</name>
    <name type="common">Banded cucumber beetle</name>
    <dbReference type="NCBI Taxonomy" id="107213"/>
    <lineage>
        <taxon>Eukaryota</taxon>
        <taxon>Metazoa</taxon>
        <taxon>Ecdysozoa</taxon>
        <taxon>Arthropoda</taxon>
        <taxon>Hexapoda</taxon>
        <taxon>Insecta</taxon>
        <taxon>Pterygota</taxon>
        <taxon>Neoptera</taxon>
        <taxon>Endopterygota</taxon>
        <taxon>Coleoptera</taxon>
        <taxon>Polyphaga</taxon>
        <taxon>Cucujiformia</taxon>
        <taxon>Chrysomeloidea</taxon>
        <taxon>Chrysomelidae</taxon>
        <taxon>Galerucinae</taxon>
        <taxon>Diabroticina</taxon>
        <taxon>Diabroticites</taxon>
        <taxon>Diabrotica</taxon>
    </lineage>
</organism>
<evidence type="ECO:0000256" key="2">
    <source>
        <dbReference type="ARBA" id="ARBA00010617"/>
    </source>
</evidence>
<dbReference type="OrthoDB" id="1470350at2759"/>
<dbReference type="PANTHER" id="PTHR24291">
    <property type="entry name" value="CYTOCHROME P450 FAMILY 4"/>
    <property type="match status" value="1"/>
</dbReference>
<dbReference type="Proteomes" id="UP001153709">
    <property type="component" value="Chromosome 1"/>
</dbReference>
<feature type="binding site" description="axial binding residue" evidence="8">
    <location>
        <position position="445"/>
    </location>
    <ligand>
        <name>heme</name>
        <dbReference type="ChEBI" id="CHEBI:30413"/>
    </ligand>
    <ligandPart>
        <name>Fe</name>
        <dbReference type="ChEBI" id="CHEBI:18248"/>
    </ligandPart>
</feature>
<accession>A0A9N9X6Y6</accession>
<comment type="similarity">
    <text evidence="2 9">Belongs to the cytochrome P450 family.</text>
</comment>
<dbReference type="GO" id="GO:0016705">
    <property type="term" value="F:oxidoreductase activity, acting on paired donors, with incorporation or reduction of molecular oxygen"/>
    <property type="evidence" value="ECO:0007669"/>
    <property type="project" value="InterPro"/>
</dbReference>
<keyword evidence="3 8" id="KW-0349">Heme</keyword>
<keyword evidence="4 8" id="KW-0479">Metal-binding</keyword>
<proteinExistence type="inferred from homology"/>
<dbReference type="PANTHER" id="PTHR24291:SF187">
    <property type="entry name" value="CYTOCHROME P450 4AE1-RELATED"/>
    <property type="match status" value="1"/>
</dbReference>
<evidence type="ECO:0000256" key="9">
    <source>
        <dbReference type="RuleBase" id="RU000461"/>
    </source>
</evidence>
<dbReference type="GO" id="GO:0004497">
    <property type="term" value="F:monooxygenase activity"/>
    <property type="evidence" value="ECO:0007669"/>
    <property type="project" value="UniProtKB-KW"/>
</dbReference>
<evidence type="ECO:0000256" key="1">
    <source>
        <dbReference type="ARBA" id="ARBA00001971"/>
    </source>
</evidence>
<evidence type="ECO:0000313" key="11">
    <source>
        <dbReference type="Proteomes" id="UP001153709"/>
    </source>
</evidence>
<protein>
    <recommendedName>
        <fullName evidence="12">Cytochrome P450</fullName>
    </recommendedName>
</protein>
<comment type="cofactor">
    <cofactor evidence="1 8">
        <name>heme</name>
        <dbReference type="ChEBI" id="CHEBI:30413"/>
    </cofactor>
</comment>
<gene>
    <name evidence="10" type="ORF">DIABBA_LOCUS1278</name>
</gene>
<dbReference type="SUPFAM" id="SSF48264">
    <property type="entry name" value="Cytochrome P450"/>
    <property type="match status" value="1"/>
</dbReference>
<dbReference type="CDD" id="cd20628">
    <property type="entry name" value="CYP4"/>
    <property type="match status" value="1"/>
</dbReference>
<keyword evidence="11" id="KW-1185">Reference proteome</keyword>
<dbReference type="PROSITE" id="PS00086">
    <property type="entry name" value="CYTOCHROME_P450"/>
    <property type="match status" value="1"/>
</dbReference>
<dbReference type="GO" id="GO:0020037">
    <property type="term" value="F:heme binding"/>
    <property type="evidence" value="ECO:0007669"/>
    <property type="project" value="InterPro"/>
</dbReference>
<sequence length="501" mass="57737">MAIVLALFVAAIVAAISYWWMGIYRIRSKLHWIPELPRLPLVGNALELKNTTEILGKLEEYLNQHNGLCTIELATYKFIVVSNPTFLEFVLGKTDILNKTDEYKFLGNWLGKGLLTAAGTKWKRSRKMLTPSFHFSILDLFVETFDSNAALLVDLLDKETNKDSFDIFPYLQNCTLDVVCETSMGVSINAQKNPKSDYVQAVSELCRLVILRTYSPLKTFEFFYRFTTDYKIEMEQVKILHSHTMNVITSRKEELKKKQNGEEKEKIDDVGIKQRKVFLDLLLEAKIDGRPLTDTEIREEVDTFLFAGHDTTASAISFCLYCLSVNKDVQDKIVHEQKQIFEENVNRNVTIRDLQEMKYLELAIKESLRMYPPVPYIGRKADKDVVYTDGNIIPKGAGLLIVIYWANRNPKYFPDPDTYNPSRFENTTDSHPYTYIPFSAGPRNCIGQKYAWNLMKTIISKVIRNYEVLPCGHKLEVAAETVLKSENGVKVKLRKRDWNQI</sequence>
<dbReference type="PRINTS" id="PR00463">
    <property type="entry name" value="EP450I"/>
</dbReference>
<dbReference type="InterPro" id="IPR036396">
    <property type="entry name" value="Cyt_P450_sf"/>
</dbReference>
<name>A0A9N9X6Y6_DIABA</name>
<evidence type="ECO:0000256" key="6">
    <source>
        <dbReference type="ARBA" id="ARBA00023004"/>
    </source>
</evidence>